<dbReference type="InterPro" id="IPR039425">
    <property type="entry name" value="RNA_pol_sigma-70-like"/>
</dbReference>
<feature type="domain" description="RNA polymerase sigma factor 70 region 4 type 2" evidence="6">
    <location>
        <begin position="146"/>
        <end position="194"/>
    </location>
</feature>
<dbReference type="Pfam" id="PF08281">
    <property type="entry name" value="Sigma70_r4_2"/>
    <property type="match status" value="1"/>
</dbReference>
<dbReference type="InterPro" id="IPR013324">
    <property type="entry name" value="RNA_pol_sigma_r3/r4-like"/>
</dbReference>
<evidence type="ECO:0000259" key="5">
    <source>
        <dbReference type="Pfam" id="PF04542"/>
    </source>
</evidence>
<dbReference type="InterPro" id="IPR007627">
    <property type="entry name" value="RNA_pol_sigma70_r2"/>
</dbReference>
<proteinExistence type="inferred from homology"/>
<dbReference type="InterPro" id="IPR013249">
    <property type="entry name" value="RNA_pol_sigma70_r4_t2"/>
</dbReference>
<dbReference type="EMBL" id="BPQQ01000004">
    <property type="protein sequence ID" value="GJD98503.1"/>
    <property type="molecule type" value="Genomic_DNA"/>
</dbReference>
<dbReference type="InterPro" id="IPR014284">
    <property type="entry name" value="RNA_pol_sigma-70_dom"/>
</dbReference>
<dbReference type="Proteomes" id="UP001055153">
    <property type="component" value="Unassembled WGS sequence"/>
</dbReference>
<keyword evidence="4" id="KW-0804">Transcription</keyword>
<dbReference type="PANTHER" id="PTHR43133">
    <property type="entry name" value="RNA POLYMERASE ECF-TYPE SIGMA FACTO"/>
    <property type="match status" value="1"/>
</dbReference>
<keyword evidence="2" id="KW-0805">Transcription regulation</keyword>
<dbReference type="SUPFAM" id="SSF88659">
    <property type="entry name" value="Sigma3 and sigma4 domains of RNA polymerase sigma factors"/>
    <property type="match status" value="1"/>
</dbReference>
<protein>
    <submittedName>
        <fullName evidence="7">RNA polymerase sigma-H factor</fullName>
    </submittedName>
</protein>
<sequence>MTAPPDPNDEELLPRLRAREEAAFRLLVRRHHVRLVAVARGLSLPQEAAEEVVQEAWIAAMRNLDGFEGRSSLRTWLTGIVVLMARKAAAARRRTRTFSDLAGPDDEEGGVDADAFLADGHWREPPWHWSEVDLERALAGRQVWAAVQEAIGALPPLQASVIRQRDVEGLGARETEAMLGLSEARQRALLDRARFRIRATFERLTREAPARAMP</sequence>
<dbReference type="Gene3D" id="1.10.1740.10">
    <property type="match status" value="1"/>
</dbReference>
<evidence type="ECO:0000313" key="7">
    <source>
        <dbReference type="EMBL" id="GJD98503.1"/>
    </source>
</evidence>
<keyword evidence="8" id="KW-1185">Reference proteome</keyword>
<dbReference type="PANTHER" id="PTHR43133:SF53">
    <property type="entry name" value="ECF RNA POLYMERASE SIGMA-E FACTOR"/>
    <property type="match status" value="1"/>
</dbReference>
<evidence type="ECO:0000256" key="2">
    <source>
        <dbReference type="ARBA" id="ARBA00023015"/>
    </source>
</evidence>
<comment type="caution">
    <text evidence="7">The sequence shown here is derived from an EMBL/GenBank/DDBJ whole genome shotgun (WGS) entry which is preliminary data.</text>
</comment>
<comment type="similarity">
    <text evidence="1">Belongs to the sigma-70 factor family. ECF subfamily.</text>
</comment>
<evidence type="ECO:0000256" key="1">
    <source>
        <dbReference type="ARBA" id="ARBA00010641"/>
    </source>
</evidence>
<evidence type="ECO:0000259" key="6">
    <source>
        <dbReference type="Pfam" id="PF08281"/>
    </source>
</evidence>
<gene>
    <name evidence="7" type="primary">algU</name>
    <name evidence="7" type="ORF">GMJLKIPL_0414</name>
</gene>
<feature type="domain" description="RNA polymerase sigma-70 region 2" evidence="5">
    <location>
        <begin position="27"/>
        <end position="94"/>
    </location>
</feature>
<dbReference type="Pfam" id="PF04542">
    <property type="entry name" value="Sigma70_r2"/>
    <property type="match status" value="1"/>
</dbReference>
<name>A0ABQ4S7Q3_9HYPH</name>
<dbReference type="Gene3D" id="1.10.10.10">
    <property type="entry name" value="Winged helix-like DNA-binding domain superfamily/Winged helix DNA-binding domain"/>
    <property type="match status" value="1"/>
</dbReference>
<accession>A0ABQ4S7Q3</accession>
<evidence type="ECO:0000313" key="8">
    <source>
        <dbReference type="Proteomes" id="UP001055153"/>
    </source>
</evidence>
<dbReference type="InterPro" id="IPR013325">
    <property type="entry name" value="RNA_pol_sigma_r2"/>
</dbReference>
<dbReference type="InterPro" id="IPR036388">
    <property type="entry name" value="WH-like_DNA-bd_sf"/>
</dbReference>
<reference evidence="7" key="1">
    <citation type="journal article" date="2021" name="Front. Microbiol.">
        <title>Comprehensive Comparative Genomics and Phenotyping of Methylobacterium Species.</title>
        <authorList>
            <person name="Alessa O."/>
            <person name="Ogura Y."/>
            <person name="Fujitani Y."/>
            <person name="Takami H."/>
            <person name="Hayashi T."/>
            <person name="Sahin N."/>
            <person name="Tani A."/>
        </authorList>
    </citation>
    <scope>NUCLEOTIDE SEQUENCE</scope>
    <source>
        <strain evidence="7">DSM 17168</strain>
    </source>
</reference>
<dbReference type="NCBIfam" id="TIGR02937">
    <property type="entry name" value="sigma70-ECF"/>
    <property type="match status" value="1"/>
</dbReference>
<reference evidence="7" key="2">
    <citation type="submission" date="2021-08" db="EMBL/GenBank/DDBJ databases">
        <authorList>
            <person name="Tani A."/>
            <person name="Ola A."/>
            <person name="Ogura Y."/>
            <person name="Katsura K."/>
            <person name="Hayashi T."/>
        </authorList>
    </citation>
    <scope>NUCLEOTIDE SEQUENCE</scope>
    <source>
        <strain evidence="7">DSM 17168</strain>
    </source>
</reference>
<dbReference type="SUPFAM" id="SSF88946">
    <property type="entry name" value="Sigma2 domain of RNA polymerase sigma factors"/>
    <property type="match status" value="1"/>
</dbReference>
<evidence type="ECO:0000256" key="4">
    <source>
        <dbReference type="ARBA" id="ARBA00023163"/>
    </source>
</evidence>
<organism evidence="7 8">
    <name type="scientific">Methylobacterium isbiliense</name>
    <dbReference type="NCBI Taxonomy" id="315478"/>
    <lineage>
        <taxon>Bacteria</taxon>
        <taxon>Pseudomonadati</taxon>
        <taxon>Pseudomonadota</taxon>
        <taxon>Alphaproteobacteria</taxon>
        <taxon>Hyphomicrobiales</taxon>
        <taxon>Methylobacteriaceae</taxon>
        <taxon>Methylobacterium</taxon>
    </lineage>
</organism>
<keyword evidence="3" id="KW-0731">Sigma factor</keyword>
<evidence type="ECO:0000256" key="3">
    <source>
        <dbReference type="ARBA" id="ARBA00023082"/>
    </source>
</evidence>
<dbReference type="RefSeq" id="WP_238233457.1">
    <property type="nucleotide sequence ID" value="NZ_BPQQ01000004.1"/>
</dbReference>